<dbReference type="SUPFAM" id="SSF47226">
    <property type="entry name" value="Histidine-containing phosphotransfer domain, HPT domain"/>
    <property type="match status" value="1"/>
</dbReference>
<evidence type="ECO:0000256" key="7">
    <source>
        <dbReference type="ARBA" id="ARBA00022989"/>
    </source>
</evidence>
<evidence type="ECO:0000256" key="10">
    <source>
        <dbReference type="PROSITE-ProRule" id="PRU00110"/>
    </source>
</evidence>
<dbReference type="PANTHER" id="PTHR45339:SF1">
    <property type="entry name" value="HYBRID SIGNAL TRANSDUCTION HISTIDINE KINASE J"/>
    <property type="match status" value="1"/>
</dbReference>
<dbReference type="GO" id="GO:0005886">
    <property type="term" value="C:plasma membrane"/>
    <property type="evidence" value="ECO:0007669"/>
    <property type="project" value="UniProtKB-SubCell"/>
</dbReference>
<gene>
    <name evidence="14" type="ORF">dnm_057710</name>
</gene>
<evidence type="ECO:0000256" key="9">
    <source>
        <dbReference type="ARBA" id="ARBA00023136"/>
    </source>
</evidence>
<dbReference type="CDD" id="cd00088">
    <property type="entry name" value="HPT"/>
    <property type="match status" value="1"/>
</dbReference>
<evidence type="ECO:0000313" key="14">
    <source>
        <dbReference type="EMBL" id="QTA89714.1"/>
    </source>
</evidence>
<keyword evidence="7" id="KW-1133">Transmembrane helix</keyword>
<keyword evidence="14" id="KW-0418">Kinase</keyword>
<keyword evidence="6" id="KW-0067">ATP-binding</keyword>
<name>A0A975GQB6_9BACT</name>
<evidence type="ECO:0000256" key="5">
    <source>
        <dbReference type="ARBA" id="ARBA00022741"/>
    </source>
</evidence>
<accession>A0A975GQB6</accession>
<evidence type="ECO:0000259" key="12">
    <source>
        <dbReference type="PROSITE" id="PS50110"/>
    </source>
</evidence>
<dbReference type="GO" id="GO:0005524">
    <property type="term" value="F:ATP binding"/>
    <property type="evidence" value="ECO:0007669"/>
    <property type="project" value="UniProtKB-KW"/>
</dbReference>
<dbReference type="InterPro" id="IPR008207">
    <property type="entry name" value="Sig_transdc_His_kin_Hpt_dom"/>
</dbReference>
<keyword evidence="5" id="KW-0547">Nucleotide-binding</keyword>
<comment type="subcellular location">
    <subcellularLocation>
        <location evidence="1">Cell membrane</location>
        <topology evidence="1">Multi-pass membrane protein</topology>
    </subcellularLocation>
</comment>
<evidence type="ECO:0000256" key="1">
    <source>
        <dbReference type="ARBA" id="ARBA00004651"/>
    </source>
</evidence>
<dbReference type="Gene3D" id="1.20.120.160">
    <property type="entry name" value="HPT domain"/>
    <property type="match status" value="1"/>
</dbReference>
<keyword evidence="15" id="KW-1185">Reference proteome</keyword>
<dbReference type="AlphaFoldDB" id="A0A975GQB6"/>
<keyword evidence="14" id="KW-0808">Transferase</keyword>
<feature type="modified residue" description="Phosphohistidine" evidence="10">
    <location>
        <position position="158"/>
    </location>
</feature>
<dbReference type="SUPFAM" id="SSF52172">
    <property type="entry name" value="CheY-like"/>
    <property type="match status" value="1"/>
</dbReference>
<evidence type="ECO:0000256" key="6">
    <source>
        <dbReference type="ARBA" id="ARBA00022840"/>
    </source>
</evidence>
<keyword evidence="4" id="KW-0812">Transmembrane</keyword>
<evidence type="ECO:0000256" key="11">
    <source>
        <dbReference type="PROSITE-ProRule" id="PRU00169"/>
    </source>
</evidence>
<evidence type="ECO:0000256" key="8">
    <source>
        <dbReference type="ARBA" id="ARBA00023012"/>
    </source>
</evidence>
<dbReference type="InterPro" id="IPR011006">
    <property type="entry name" value="CheY-like_superfamily"/>
</dbReference>
<keyword evidence="3 11" id="KW-0597">Phosphoprotein</keyword>
<evidence type="ECO:0000313" key="15">
    <source>
        <dbReference type="Proteomes" id="UP000663722"/>
    </source>
</evidence>
<dbReference type="Gene3D" id="3.40.50.2300">
    <property type="match status" value="1"/>
</dbReference>
<proteinExistence type="predicted"/>
<dbReference type="PROSITE" id="PS50110">
    <property type="entry name" value="RESPONSE_REGULATORY"/>
    <property type="match status" value="1"/>
</dbReference>
<dbReference type="InterPro" id="IPR036641">
    <property type="entry name" value="HPT_dom_sf"/>
</dbReference>
<dbReference type="PANTHER" id="PTHR45339">
    <property type="entry name" value="HYBRID SIGNAL TRANSDUCTION HISTIDINE KINASE J"/>
    <property type="match status" value="1"/>
</dbReference>
<feature type="domain" description="HPt" evidence="13">
    <location>
        <begin position="119"/>
        <end position="212"/>
    </location>
</feature>
<feature type="modified residue" description="4-aspartylphosphate" evidence="11">
    <location>
        <position position="2"/>
    </location>
</feature>
<evidence type="ECO:0000259" key="13">
    <source>
        <dbReference type="PROSITE" id="PS50894"/>
    </source>
</evidence>
<keyword evidence="9" id="KW-0472">Membrane</keyword>
<dbReference type="EMBL" id="CP061800">
    <property type="protein sequence ID" value="QTA89714.1"/>
    <property type="molecule type" value="Genomic_DNA"/>
</dbReference>
<keyword evidence="2" id="KW-1003">Cell membrane</keyword>
<reference evidence="14" key="1">
    <citation type="journal article" date="2021" name="Microb. Physiol.">
        <title>Proteogenomic Insights into the Physiology of Marine, Sulfate-Reducing, Filamentous Desulfonema limicola and Desulfonema magnum.</title>
        <authorList>
            <person name="Schnaars V."/>
            <person name="Wohlbrand L."/>
            <person name="Scheve S."/>
            <person name="Hinrichs C."/>
            <person name="Reinhardt R."/>
            <person name="Rabus R."/>
        </authorList>
    </citation>
    <scope>NUCLEOTIDE SEQUENCE</scope>
    <source>
        <strain evidence="14">4be13</strain>
    </source>
</reference>
<dbReference type="Pfam" id="PF00072">
    <property type="entry name" value="Response_reg"/>
    <property type="match status" value="1"/>
</dbReference>
<evidence type="ECO:0000256" key="2">
    <source>
        <dbReference type="ARBA" id="ARBA00022475"/>
    </source>
</evidence>
<dbReference type="GO" id="GO:0004672">
    <property type="term" value="F:protein kinase activity"/>
    <property type="evidence" value="ECO:0007669"/>
    <property type="project" value="UniProtKB-ARBA"/>
</dbReference>
<organism evidence="14 15">
    <name type="scientific">Desulfonema magnum</name>
    <dbReference type="NCBI Taxonomy" id="45655"/>
    <lineage>
        <taxon>Bacteria</taxon>
        <taxon>Pseudomonadati</taxon>
        <taxon>Thermodesulfobacteriota</taxon>
        <taxon>Desulfobacteria</taxon>
        <taxon>Desulfobacterales</taxon>
        <taxon>Desulfococcaceae</taxon>
        <taxon>Desulfonema</taxon>
    </lineage>
</organism>
<dbReference type="SMART" id="SM00073">
    <property type="entry name" value="HPT"/>
    <property type="match status" value="1"/>
</dbReference>
<protein>
    <submittedName>
        <fullName evidence="14">Two component system response regulator/histidine kinase</fullName>
    </submittedName>
</protein>
<keyword evidence="8" id="KW-0902">Two-component regulatory system</keyword>
<dbReference type="Proteomes" id="UP000663722">
    <property type="component" value="Chromosome"/>
</dbReference>
<sequence>MDVQMPEIDGVEATKMIRDPVSEVRNRNIPIIAITAHAMNDDRQGCLDAGMNAYISKPIQPEELYRVISYELSLASDQLPVNNEQVIADSSSPTTMTSDNCTDKRIFCREELLARVGDNESFCQNILKQLPKHLQDEIEKLKADMNENDAKRIRMNAHTIKGTASNVAAHRLSDVAYEIEIAAKKGELDKARLLMDKLEQEYDIFLSVLADIGLTEQISICS</sequence>
<dbReference type="PROSITE" id="PS50894">
    <property type="entry name" value="HPT"/>
    <property type="match status" value="1"/>
</dbReference>
<dbReference type="GO" id="GO:0000160">
    <property type="term" value="P:phosphorelay signal transduction system"/>
    <property type="evidence" value="ECO:0007669"/>
    <property type="project" value="UniProtKB-KW"/>
</dbReference>
<evidence type="ECO:0000256" key="4">
    <source>
        <dbReference type="ARBA" id="ARBA00022692"/>
    </source>
</evidence>
<feature type="domain" description="Response regulatory" evidence="12">
    <location>
        <begin position="1"/>
        <end position="72"/>
    </location>
</feature>
<evidence type="ECO:0000256" key="3">
    <source>
        <dbReference type="ARBA" id="ARBA00022553"/>
    </source>
</evidence>
<dbReference type="KEGG" id="dmm:dnm_057710"/>
<dbReference type="CDD" id="cd17546">
    <property type="entry name" value="REC_hyHK_CKI1_RcsC-like"/>
    <property type="match status" value="1"/>
</dbReference>
<dbReference type="Pfam" id="PF01627">
    <property type="entry name" value="Hpt"/>
    <property type="match status" value="1"/>
</dbReference>
<dbReference type="InterPro" id="IPR001789">
    <property type="entry name" value="Sig_transdc_resp-reg_receiver"/>
</dbReference>